<evidence type="ECO:0000256" key="1">
    <source>
        <dbReference type="ARBA" id="ARBA00022884"/>
    </source>
</evidence>
<evidence type="ECO:0000313" key="5">
    <source>
        <dbReference type="Proteomes" id="UP000324298"/>
    </source>
</evidence>
<dbReference type="GO" id="GO:0003723">
    <property type="term" value="F:RNA binding"/>
    <property type="evidence" value="ECO:0007669"/>
    <property type="project" value="UniProtKB-UniRule"/>
</dbReference>
<dbReference type="Pfam" id="PF01985">
    <property type="entry name" value="CRS1_YhbY"/>
    <property type="match status" value="1"/>
</dbReference>
<reference evidence="4 5" key="1">
    <citation type="submission" date="2019-04" db="EMBL/GenBank/DDBJ databases">
        <title>Geobacter ruber sp. nov., ferric-reducing bacteria isolated from paddy soil.</title>
        <authorList>
            <person name="Xu Z."/>
            <person name="Masuda Y."/>
            <person name="Itoh H."/>
            <person name="Senoo K."/>
        </authorList>
    </citation>
    <scope>NUCLEOTIDE SEQUENCE [LARGE SCALE GENOMIC DNA]</scope>
    <source>
        <strain evidence="4 5">Red88</strain>
    </source>
</reference>
<feature type="domain" description="CRM" evidence="3">
    <location>
        <begin position="1"/>
        <end position="96"/>
    </location>
</feature>
<name>A0A5A9X4V1_9BACT</name>
<dbReference type="EMBL" id="SRSD01000012">
    <property type="protein sequence ID" value="KAA0888172.1"/>
    <property type="molecule type" value="Genomic_DNA"/>
</dbReference>
<proteinExistence type="predicted"/>
<protein>
    <submittedName>
        <fullName evidence="4">Ribosome assembly RNA-binding protein YhbY</fullName>
    </submittedName>
</protein>
<dbReference type="PANTHER" id="PTHR40065:SF3">
    <property type="entry name" value="RNA-BINDING PROTEIN YHBY"/>
    <property type="match status" value="1"/>
</dbReference>
<dbReference type="SMART" id="SM01103">
    <property type="entry name" value="CRS1_YhbY"/>
    <property type="match status" value="1"/>
</dbReference>
<dbReference type="InterPro" id="IPR017924">
    <property type="entry name" value="RNA-binding_YhbY"/>
</dbReference>
<evidence type="ECO:0000256" key="2">
    <source>
        <dbReference type="PROSITE-ProRule" id="PRU00626"/>
    </source>
</evidence>
<dbReference type="InterPro" id="IPR001890">
    <property type="entry name" value="RNA-binding_CRM"/>
</dbReference>
<keyword evidence="5" id="KW-1185">Reference proteome</keyword>
<keyword evidence="1 2" id="KW-0694">RNA-binding</keyword>
<dbReference type="SUPFAM" id="SSF75471">
    <property type="entry name" value="YhbY-like"/>
    <property type="match status" value="1"/>
</dbReference>
<dbReference type="Proteomes" id="UP000324298">
    <property type="component" value="Unassembled WGS sequence"/>
</dbReference>
<comment type="caution">
    <text evidence="4">The sequence shown here is derived from an EMBL/GenBank/DDBJ whole genome shotgun (WGS) entry which is preliminary data.</text>
</comment>
<dbReference type="AlphaFoldDB" id="A0A5A9X4V1"/>
<dbReference type="PANTHER" id="PTHR40065">
    <property type="entry name" value="RNA-BINDING PROTEIN YHBY"/>
    <property type="match status" value="1"/>
</dbReference>
<evidence type="ECO:0000259" key="3">
    <source>
        <dbReference type="PROSITE" id="PS51295"/>
    </source>
</evidence>
<dbReference type="NCBIfam" id="TIGR00253">
    <property type="entry name" value="RNA_bind_YhbY"/>
    <property type="match status" value="1"/>
</dbReference>
<dbReference type="InterPro" id="IPR035920">
    <property type="entry name" value="YhbY-like_sf"/>
</dbReference>
<dbReference type="PROSITE" id="PS51295">
    <property type="entry name" value="CRM"/>
    <property type="match status" value="1"/>
</dbReference>
<accession>A0A5A9X4V1</accession>
<dbReference type="RefSeq" id="WP_149309816.1">
    <property type="nucleotide sequence ID" value="NZ_SRSD01000012.1"/>
</dbReference>
<gene>
    <name evidence="4" type="primary">yhbY</name>
    <name evidence="4" type="ORF">ET418_17440</name>
</gene>
<organism evidence="4 5">
    <name type="scientific">Oryzomonas rubra</name>
    <dbReference type="NCBI Taxonomy" id="2509454"/>
    <lineage>
        <taxon>Bacteria</taxon>
        <taxon>Pseudomonadati</taxon>
        <taxon>Thermodesulfobacteriota</taxon>
        <taxon>Desulfuromonadia</taxon>
        <taxon>Geobacterales</taxon>
        <taxon>Geobacteraceae</taxon>
        <taxon>Oryzomonas</taxon>
    </lineage>
</organism>
<dbReference type="Gene3D" id="3.30.110.60">
    <property type="entry name" value="YhbY-like"/>
    <property type="match status" value="1"/>
</dbReference>
<sequence length="106" mass="11502">MLSGKQKRHLRALGHSLKPVIHIGKKEIEEALIKEANAALDCHELIKVKLLESCLLDKNEAAETLAGSCNADIAQILGKTFLLYRPATPPVIVLPSTEKPAKAKKA</sequence>
<dbReference type="InterPro" id="IPR051925">
    <property type="entry name" value="RNA-binding_domain"/>
</dbReference>
<evidence type="ECO:0000313" key="4">
    <source>
        <dbReference type="EMBL" id="KAA0888172.1"/>
    </source>
</evidence>
<dbReference type="OrthoDB" id="9797519at2"/>